<dbReference type="STRING" id="126673.AWC01_07820"/>
<dbReference type="EMBL" id="LQOS01000021">
    <property type="protein sequence ID" value="ORV42628.1"/>
    <property type="molecule type" value="Genomic_DNA"/>
</dbReference>
<gene>
    <name evidence="1" type="ORF">AWC01_07820</name>
</gene>
<dbReference type="InterPro" id="IPR013321">
    <property type="entry name" value="Arc_rbn_hlx_hlx"/>
</dbReference>
<dbReference type="Proteomes" id="UP000193564">
    <property type="component" value="Unassembled WGS sequence"/>
</dbReference>
<dbReference type="GO" id="GO:0006355">
    <property type="term" value="P:regulation of DNA-templated transcription"/>
    <property type="evidence" value="ECO:0007669"/>
    <property type="project" value="InterPro"/>
</dbReference>
<evidence type="ECO:0000313" key="2">
    <source>
        <dbReference type="Proteomes" id="UP000193564"/>
    </source>
</evidence>
<evidence type="ECO:0000313" key="1">
    <source>
        <dbReference type="EMBL" id="ORV42628.1"/>
    </source>
</evidence>
<name>A0A1X1TDQ3_9MYCO</name>
<organism evidence="1 2">
    <name type="scientific">Mycolicibacterium doricum</name>
    <dbReference type="NCBI Taxonomy" id="126673"/>
    <lineage>
        <taxon>Bacteria</taxon>
        <taxon>Bacillati</taxon>
        <taxon>Actinomycetota</taxon>
        <taxon>Actinomycetes</taxon>
        <taxon>Mycobacteriales</taxon>
        <taxon>Mycobacteriaceae</taxon>
        <taxon>Mycolicibacterium</taxon>
    </lineage>
</organism>
<dbReference type="Gene3D" id="1.10.1220.10">
    <property type="entry name" value="Met repressor-like"/>
    <property type="match status" value="1"/>
</dbReference>
<reference evidence="1 2" key="1">
    <citation type="submission" date="2016-01" db="EMBL/GenBank/DDBJ databases">
        <title>The new phylogeny of the genus Mycobacterium.</title>
        <authorList>
            <person name="Tarcisio F."/>
            <person name="Conor M."/>
            <person name="Antonella G."/>
            <person name="Elisabetta G."/>
            <person name="Giulia F.S."/>
            <person name="Sara T."/>
            <person name="Anna F."/>
            <person name="Clotilde B."/>
            <person name="Roberto B."/>
            <person name="Veronica D.S."/>
            <person name="Fabio R."/>
            <person name="Monica P."/>
            <person name="Olivier J."/>
            <person name="Enrico T."/>
            <person name="Nicola S."/>
        </authorList>
    </citation>
    <scope>NUCLEOTIDE SEQUENCE [LARGE SCALE GENOMIC DNA]</scope>
    <source>
        <strain evidence="1 2">DSM 44339</strain>
    </source>
</reference>
<sequence>MHSATATVLRQCGNDVLIRGLSDAAIARIDADAAARGLSRQEYLRTRFETEGSVSASTRTMTVDDLRRAAAAATDLDDPDVMDAAWR</sequence>
<comment type="caution">
    <text evidence="1">The sequence shown here is derived from an EMBL/GenBank/DDBJ whole genome shotgun (WGS) entry which is preliminary data.</text>
</comment>
<accession>A0A1X1TDQ3</accession>
<proteinExistence type="predicted"/>
<evidence type="ECO:0008006" key="3">
    <source>
        <dbReference type="Google" id="ProtNLM"/>
    </source>
</evidence>
<dbReference type="AlphaFoldDB" id="A0A1X1TDQ3"/>
<keyword evidence="2" id="KW-1185">Reference proteome</keyword>
<protein>
    <recommendedName>
        <fullName evidence="3">Antitoxin</fullName>
    </recommendedName>
</protein>